<protein>
    <submittedName>
        <fullName evidence="4">Achain the two rna-recognition motif domain of</fullName>
    </submittedName>
</protein>
<dbReference type="Pfam" id="PF00076">
    <property type="entry name" value="RRM_1"/>
    <property type="match status" value="2"/>
</dbReference>
<reference evidence="4 5" key="1">
    <citation type="submission" date="2019-01" db="EMBL/GenBank/DDBJ databases">
        <authorList>
            <person name="Alioto T."/>
            <person name="Alioto T."/>
        </authorList>
    </citation>
    <scope>NUCLEOTIDE SEQUENCE [LARGE SCALE GENOMIC DNA]</scope>
</reference>
<evidence type="ECO:0000256" key="1">
    <source>
        <dbReference type="ARBA" id="ARBA00022884"/>
    </source>
</evidence>
<dbReference type="SMART" id="SM00360">
    <property type="entry name" value="RRM"/>
    <property type="match status" value="1"/>
</dbReference>
<evidence type="ECO:0000256" key="2">
    <source>
        <dbReference type="PROSITE-ProRule" id="PRU00176"/>
    </source>
</evidence>
<accession>A0A485NRR5</accession>
<dbReference type="InterPro" id="IPR012677">
    <property type="entry name" value="Nucleotide-bd_a/b_plait_sf"/>
</dbReference>
<dbReference type="FunFam" id="3.30.70.330:FF:000048">
    <property type="entry name" value="Heterogeneous nuclear ribonucleoprotein a1 isoform"/>
    <property type="match status" value="1"/>
</dbReference>
<dbReference type="GO" id="GO:0003730">
    <property type="term" value="F:mRNA 3'-UTR binding"/>
    <property type="evidence" value="ECO:0007669"/>
    <property type="project" value="TreeGrafter"/>
</dbReference>
<dbReference type="PANTHER" id="PTHR48026">
    <property type="entry name" value="HOMOLOGOUS TO DROSOPHILA SQD (SQUID) PROTEIN"/>
    <property type="match status" value="1"/>
</dbReference>
<keyword evidence="1 2" id="KW-0694">RNA-binding</keyword>
<dbReference type="EMBL" id="CAAGRJ010022546">
    <property type="protein sequence ID" value="VFV36285.1"/>
    <property type="molecule type" value="Genomic_DNA"/>
</dbReference>
<dbReference type="Gene3D" id="3.30.70.330">
    <property type="match status" value="2"/>
</dbReference>
<dbReference type="GO" id="GO:0071013">
    <property type="term" value="C:catalytic step 2 spliceosome"/>
    <property type="evidence" value="ECO:0007669"/>
    <property type="project" value="TreeGrafter"/>
</dbReference>
<feature type="domain" description="RRM" evidence="3">
    <location>
        <begin position="14"/>
        <end position="97"/>
    </location>
</feature>
<evidence type="ECO:0000313" key="5">
    <source>
        <dbReference type="Proteomes" id="UP000386466"/>
    </source>
</evidence>
<dbReference type="InterPro" id="IPR000504">
    <property type="entry name" value="RRM_dom"/>
</dbReference>
<keyword evidence="5" id="KW-1185">Reference proteome</keyword>
<gene>
    <name evidence="4" type="ORF">LYPA_23C000890</name>
</gene>
<evidence type="ECO:0000313" key="4">
    <source>
        <dbReference type="EMBL" id="VFV36285.1"/>
    </source>
</evidence>
<dbReference type="Proteomes" id="UP000386466">
    <property type="component" value="Unassembled WGS sequence"/>
</dbReference>
<dbReference type="GO" id="GO:0000398">
    <property type="term" value="P:mRNA splicing, via spliceosome"/>
    <property type="evidence" value="ECO:0007669"/>
    <property type="project" value="TreeGrafter"/>
</dbReference>
<dbReference type="AlphaFoldDB" id="A0A485NRR5"/>
<feature type="domain" description="RRM" evidence="3">
    <location>
        <begin position="105"/>
        <end position="151"/>
    </location>
</feature>
<dbReference type="SUPFAM" id="SSF54928">
    <property type="entry name" value="RNA-binding domain, RBD"/>
    <property type="match status" value="1"/>
</dbReference>
<dbReference type="PANTHER" id="PTHR48026:SF2">
    <property type="entry name" value="HETEROGENEOUS NUCLEAR RIBONUCLEOPROTEIN A1-RELATED"/>
    <property type="match status" value="1"/>
</dbReference>
<proteinExistence type="predicted"/>
<evidence type="ECO:0000259" key="3">
    <source>
        <dbReference type="PROSITE" id="PS50102"/>
    </source>
</evidence>
<organism evidence="4 5">
    <name type="scientific">Lynx pardinus</name>
    <name type="common">Iberian lynx</name>
    <name type="synonym">Felis pardina</name>
    <dbReference type="NCBI Taxonomy" id="191816"/>
    <lineage>
        <taxon>Eukaryota</taxon>
        <taxon>Metazoa</taxon>
        <taxon>Chordata</taxon>
        <taxon>Craniata</taxon>
        <taxon>Vertebrata</taxon>
        <taxon>Euteleostomi</taxon>
        <taxon>Mammalia</taxon>
        <taxon>Eutheria</taxon>
        <taxon>Laurasiatheria</taxon>
        <taxon>Carnivora</taxon>
        <taxon>Feliformia</taxon>
        <taxon>Felidae</taxon>
        <taxon>Felinae</taxon>
        <taxon>Lynx</taxon>
    </lineage>
</organism>
<dbReference type="PROSITE" id="PS50102">
    <property type="entry name" value="RRM"/>
    <property type="match status" value="2"/>
</dbReference>
<dbReference type="InterPro" id="IPR035979">
    <property type="entry name" value="RBD_domain_sf"/>
</dbReference>
<sequence length="151" mass="17425">MSKSESPKEPEQLQKLLIRGLSFETTDGSLRSHYEQWQTLTNPVGMRDPNTKYFRNFGFVIYAMVEEVDAVMNARPHKVDGRVVEPKRAVSRKESQRPGVYLTVKTIFVGGTKDTEEHHLRDYFQQYGKIQVTEIMTDQGSGKRDFGFVTF</sequence>
<name>A0A485NRR5_LYNPA</name>
<feature type="non-terminal residue" evidence="4">
    <location>
        <position position="151"/>
    </location>
</feature>